<dbReference type="SUPFAM" id="SSF52540">
    <property type="entry name" value="P-loop containing nucleoside triphosphate hydrolases"/>
    <property type="match status" value="2"/>
</dbReference>
<dbReference type="InterPro" id="IPR027417">
    <property type="entry name" value="P-loop_NTPase"/>
</dbReference>
<dbReference type="EMBL" id="QFNN01000032">
    <property type="protein sequence ID" value="PZO90280.1"/>
    <property type="molecule type" value="Genomic_DNA"/>
</dbReference>
<name>A0A2W5A6G6_9SPHN</name>
<feature type="region of interest" description="Disordered" evidence="3">
    <location>
        <begin position="489"/>
        <end position="518"/>
    </location>
</feature>
<comment type="caution">
    <text evidence="5">The sequence shown here is derived from an EMBL/GenBank/DDBJ whole genome shotgun (WGS) entry which is preliminary data.</text>
</comment>
<feature type="domain" description="ABC transporter" evidence="4">
    <location>
        <begin position="282"/>
        <end position="508"/>
    </location>
</feature>
<evidence type="ECO:0000256" key="3">
    <source>
        <dbReference type="SAM" id="MobiDB-lite"/>
    </source>
</evidence>
<keyword evidence="5" id="KW-0251">Elongation factor</keyword>
<dbReference type="InterPro" id="IPR037118">
    <property type="entry name" value="Val-tRNA_synth_C_sf"/>
</dbReference>
<dbReference type="GO" id="GO:0005524">
    <property type="term" value="F:ATP binding"/>
    <property type="evidence" value="ECO:0007669"/>
    <property type="project" value="UniProtKB-KW"/>
</dbReference>
<evidence type="ECO:0000256" key="1">
    <source>
        <dbReference type="ARBA" id="ARBA00022741"/>
    </source>
</evidence>
<sequence>MAAPVLTYENLGLNQGSGWLFRGLDIHIGERDRLALIGRNGAGKTTLLKLLAGRIDSDEGRRTIVPGKRVVMLEQDPDVSAFETLRDFAVAAPDAPPLHEVEAIADQIGLDLSRPCRTASGGERRRAAIARALAQEPDVLLLDEPTNHLDLAAIDWLESWLNRFNGAFLVISHDRTFLTRLTRSTLWLDRGAIRRNEVGFGGFEAWTERVYAEEARAAEKLDAKLKLELHWLQRGVTARRRRNQGRLEKLNQMRAQRASMIGPAGTAKLAVANDEVKTKSVINADHVTKRFGDRTIIRDFTLRIQRGDRIGIVGANGAGKTTLLRLLTGEIAPDEGKITLAKSLDGIVIDQQRRLLQPQKRVRDILADGGDWIEVRGVKKHIQGYLKDFLFDPSLVDAAVGTLSGGEQSRLLLAREFARESNLLVLDEPTNDLDLETLDLLQEVIADYDGTVLIVSHDRDFLDRTVTITLGLDGSGKVDVVAGGYEDWVRKRDPRPEGRKAPAAARPQAAPPKTQATKLSYKDQRDYDLLPQRIEELESAIADDEATLADPDLYTRDPGRFASLTRAIEDKRAEKDKAEERWLTLAEMVEALG</sequence>
<dbReference type="PANTHER" id="PTHR42855:SF1">
    <property type="entry name" value="ABC TRANSPORTER DOMAIN-CONTAINING PROTEIN"/>
    <property type="match status" value="1"/>
</dbReference>
<dbReference type="PROSITE" id="PS00211">
    <property type="entry name" value="ABC_TRANSPORTER_1"/>
    <property type="match status" value="1"/>
</dbReference>
<dbReference type="GO" id="GO:0003746">
    <property type="term" value="F:translation elongation factor activity"/>
    <property type="evidence" value="ECO:0007669"/>
    <property type="project" value="UniProtKB-KW"/>
</dbReference>
<proteinExistence type="predicted"/>
<evidence type="ECO:0000259" key="4">
    <source>
        <dbReference type="PROSITE" id="PS50893"/>
    </source>
</evidence>
<keyword evidence="1" id="KW-0547">Nucleotide-binding</keyword>
<organism evidence="5 6">
    <name type="scientific">Sphingomonas sanxanigenens</name>
    <dbReference type="NCBI Taxonomy" id="397260"/>
    <lineage>
        <taxon>Bacteria</taxon>
        <taxon>Pseudomonadati</taxon>
        <taxon>Pseudomonadota</taxon>
        <taxon>Alphaproteobacteria</taxon>
        <taxon>Sphingomonadales</taxon>
        <taxon>Sphingomonadaceae</taxon>
        <taxon>Sphingomonas</taxon>
    </lineage>
</organism>
<dbReference type="SMART" id="SM00382">
    <property type="entry name" value="AAA"/>
    <property type="match status" value="2"/>
</dbReference>
<keyword evidence="5" id="KW-0648">Protein biosynthesis</keyword>
<dbReference type="Pfam" id="PF00005">
    <property type="entry name" value="ABC_tran"/>
    <property type="match status" value="2"/>
</dbReference>
<dbReference type="CDD" id="cd03221">
    <property type="entry name" value="ABCF_EF-3"/>
    <property type="match status" value="2"/>
</dbReference>
<dbReference type="Gene3D" id="1.10.287.380">
    <property type="entry name" value="Valyl-tRNA synthetase, C-terminal domain"/>
    <property type="match status" value="1"/>
</dbReference>
<gene>
    <name evidence="5" type="ORF">DI623_07385</name>
</gene>
<evidence type="ECO:0000256" key="2">
    <source>
        <dbReference type="ARBA" id="ARBA00022840"/>
    </source>
</evidence>
<dbReference type="PROSITE" id="PS50893">
    <property type="entry name" value="ABC_TRANSPORTER_2"/>
    <property type="match status" value="2"/>
</dbReference>
<dbReference type="GO" id="GO:0016887">
    <property type="term" value="F:ATP hydrolysis activity"/>
    <property type="evidence" value="ECO:0007669"/>
    <property type="project" value="InterPro"/>
</dbReference>
<feature type="domain" description="ABC transporter" evidence="4">
    <location>
        <begin position="6"/>
        <end position="215"/>
    </location>
</feature>
<feature type="compositionally biased region" description="Basic and acidic residues" evidence="3">
    <location>
        <begin position="489"/>
        <end position="500"/>
    </location>
</feature>
<accession>A0A2W5A6G6</accession>
<dbReference type="Gene3D" id="3.40.50.300">
    <property type="entry name" value="P-loop containing nucleotide triphosphate hydrolases"/>
    <property type="match status" value="2"/>
</dbReference>
<dbReference type="InterPro" id="IPR003439">
    <property type="entry name" value="ABC_transporter-like_ATP-bd"/>
</dbReference>
<dbReference type="Pfam" id="PF16326">
    <property type="entry name" value="ABC_tran_CTD"/>
    <property type="match status" value="1"/>
</dbReference>
<feature type="compositionally biased region" description="Low complexity" evidence="3">
    <location>
        <begin position="501"/>
        <end position="517"/>
    </location>
</feature>
<protein>
    <submittedName>
        <fullName evidence="5">Elongation factor 3</fullName>
    </submittedName>
</protein>
<dbReference type="InterPro" id="IPR017871">
    <property type="entry name" value="ABC_transporter-like_CS"/>
</dbReference>
<keyword evidence="2" id="KW-0067">ATP-binding</keyword>
<dbReference type="PANTHER" id="PTHR42855">
    <property type="entry name" value="ABC TRANSPORTER ATP-BINDING SUBUNIT"/>
    <property type="match status" value="1"/>
</dbReference>
<reference evidence="5 6" key="1">
    <citation type="submission" date="2017-08" db="EMBL/GenBank/DDBJ databases">
        <title>Infants hospitalized years apart are colonized by the same room-sourced microbial strains.</title>
        <authorList>
            <person name="Brooks B."/>
            <person name="Olm M.R."/>
            <person name="Firek B.A."/>
            <person name="Baker R."/>
            <person name="Thomas B.C."/>
            <person name="Morowitz M.J."/>
            <person name="Banfield J.F."/>
        </authorList>
    </citation>
    <scope>NUCLEOTIDE SEQUENCE [LARGE SCALE GENOMIC DNA]</scope>
    <source>
        <strain evidence="5">S2_018_000_R2_101</strain>
    </source>
</reference>
<dbReference type="GO" id="GO:0003677">
    <property type="term" value="F:DNA binding"/>
    <property type="evidence" value="ECO:0007669"/>
    <property type="project" value="InterPro"/>
</dbReference>
<dbReference type="InterPro" id="IPR032524">
    <property type="entry name" value="ABC_tran_C"/>
</dbReference>
<evidence type="ECO:0000313" key="5">
    <source>
        <dbReference type="EMBL" id="PZO90280.1"/>
    </source>
</evidence>
<dbReference type="InterPro" id="IPR051309">
    <property type="entry name" value="ABCF_ATPase"/>
</dbReference>
<dbReference type="AlphaFoldDB" id="A0A2W5A6G6"/>
<dbReference type="Proteomes" id="UP000249066">
    <property type="component" value="Unassembled WGS sequence"/>
</dbReference>
<evidence type="ECO:0000313" key="6">
    <source>
        <dbReference type="Proteomes" id="UP000249066"/>
    </source>
</evidence>
<dbReference type="InterPro" id="IPR003593">
    <property type="entry name" value="AAA+_ATPase"/>
</dbReference>